<dbReference type="PANTHER" id="PTHR30038">
    <property type="entry name" value="ALDEHYDE FERREDOXIN OXIDOREDUCTASE"/>
    <property type="match status" value="1"/>
</dbReference>
<keyword evidence="11" id="KW-1185">Reference proteome</keyword>
<proteinExistence type="inferred from homology"/>
<dbReference type="Gene3D" id="1.10.599.10">
    <property type="entry name" value="Aldehyde Ferredoxin Oxidoreductase Protein, subunit A, domain 3"/>
    <property type="match status" value="1"/>
</dbReference>
<evidence type="ECO:0000256" key="1">
    <source>
        <dbReference type="ARBA" id="ARBA00001966"/>
    </source>
</evidence>
<dbReference type="EMBL" id="SDKK01000008">
    <property type="protein sequence ID" value="TYC58924.1"/>
    <property type="molecule type" value="Genomic_DNA"/>
</dbReference>
<evidence type="ECO:0000256" key="7">
    <source>
        <dbReference type="ARBA" id="ARBA00023014"/>
    </source>
</evidence>
<name>A0A6C2CZ11_9RHOO</name>
<dbReference type="Gene3D" id="1.10.569.10">
    <property type="entry name" value="Aldehyde Ferredoxin Oxidoreductase Protein, subunit A, domain 2"/>
    <property type="match status" value="1"/>
</dbReference>
<dbReference type="OrthoDB" id="9763894at2"/>
<evidence type="ECO:0000313" key="11">
    <source>
        <dbReference type="Proteomes" id="UP000389128"/>
    </source>
</evidence>
<gene>
    <name evidence="10" type="ORF">ETQ85_10450</name>
</gene>
<keyword evidence="4" id="KW-0479">Metal-binding</keyword>
<dbReference type="Pfam" id="PF01314">
    <property type="entry name" value="AFOR_C"/>
    <property type="match status" value="1"/>
</dbReference>
<evidence type="ECO:0000256" key="4">
    <source>
        <dbReference type="ARBA" id="ARBA00022723"/>
    </source>
</evidence>
<evidence type="ECO:0000256" key="6">
    <source>
        <dbReference type="ARBA" id="ARBA00023004"/>
    </source>
</evidence>
<dbReference type="SUPFAM" id="SSF48310">
    <property type="entry name" value="Aldehyde ferredoxin oxidoreductase, C-terminal domains"/>
    <property type="match status" value="1"/>
</dbReference>
<comment type="cofactor">
    <cofactor evidence="8">
        <name>tungstopterin</name>
        <dbReference type="ChEBI" id="CHEBI:30402"/>
    </cofactor>
</comment>
<keyword evidence="5" id="KW-0560">Oxidoreductase</keyword>
<dbReference type="InterPro" id="IPR051919">
    <property type="entry name" value="W-dependent_AOR"/>
</dbReference>
<sequence length="615" mass="65955">MGWNRKVLRVNLTEGTCKAEPLNMQWADEYLGSRGLATKYLVSEIDPMVDPLAPENKMIMSTGPLTGTMASTGGRYTVVTKGPLTGAIACSNSGGFFGAEMKFAGWDMIIFEGRSPKPVYLYVENDKAELKDAADLWGKSCWETEESIKHRLQDPLVRVSSIGAAGENQVLFACIVNDLHRAAGRSGVGAVMGSKNLKAVALRGTKGVSGIKDMKAFMKITTEKKKVLADNAVTGEGLPKYGTQVLMNVINEMGALPTRNHKDVQFESAGKISAEAMHEKRPTDGKPQLVTNAACFGCTIACGRIAEIDKSHFTVVNNPKYWGASGGLEYEAAWALGAANGVGDLEALQYANLLCNEQGMDPISFGATIGAVMELYEMGVLTKEQLGIDAPFGSAEALARLTEMTALGEGFGKEIGQGSKRLCAKYGHPGLSMTVKGQEFPAYDARGIQGMGLAYATSNRGACHLRGYTVASEVLGIPVKTDPLVTEGKPELVKAFQDATAVFDAAGICVFTSFAWTLADVQPQIEAACEGDWSMEKLNAMGERIWNMERLFNNAAGLTNKDDDLPPRLKTEPAKVGPAKGLVSGVEKMLPEYYALRGWTPEGKPTAETLERLGL</sequence>
<dbReference type="Gene3D" id="3.60.9.10">
    <property type="entry name" value="Aldehyde ferredoxin oxidoreductase, N-terminal domain"/>
    <property type="match status" value="1"/>
</dbReference>
<protein>
    <submittedName>
        <fullName evidence="10">Aldehyde ferredoxin oxidoreductase</fullName>
    </submittedName>
</protein>
<dbReference type="InterPro" id="IPR013983">
    <property type="entry name" value="Ald_Fedxn_OxRdtase_N"/>
</dbReference>
<dbReference type="Proteomes" id="UP000389128">
    <property type="component" value="Unassembled WGS sequence"/>
</dbReference>
<dbReference type="GO" id="GO:0051539">
    <property type="term" value="F:4 iron, 4 sulfur cluster binding"/>
    <property type="evidence" value="ECO:0007669"/>
    <property type="project" value="UniProtKB-KW"/>
</dbReference>
<dbReference type="GO" id="GO:0046872">
    <property type="term" value="F:metal ion binding"/>
    <property type="evidence" value="ECO:0007669"/>
    <property type="project" value="UniProtKB-KW"/>
</dbReference>
<feature type="domain" description="Aldehyde ferredoxin oxidoreductase N-terminal" evidence="9">
    <location>
        <begin position="3"/>
        <end position="206"/>
    </location>
</feature>
<comment type="caution">
    <text evidence="10">The sequence shown here is derived from an EMBL/GenBank/DDBJ whole genome shotgun (WGS) entry which is preliminary data.</text>
</comment>
<evidence type="ECO:0000256" key="8">
    <source>
        <dbReference type="ARBA" id="ARBA00049934"/>
    </source>
</evidence>
<dbReference type="InterPro" id="IPR013985">
    <property type="entry name" value="Ald_Fedxn_OxRdtase_dom3"/>
</dbReference>
<dbReference type="GO" id="GO:0009055">
    <property type="term" value="F:electron transfer activity"/>
    <property type="evidence" value="ECO:0007669"/>
    <property type="project" value="InterPro"/>
</dbReference>
<dbReference type="InterPro" id="IPR036021">
    <property type="entry name" value="Tungsten_al_ferr_oxy-like_C"/>
</dbReference>
<keyword evidence="3" id="KW-0004">4Fe-4S</keyword>
<dbReference type="GO" id="GO:0016625">
    <property type="term" value="F:oxidoreductase activity, acting on the aldehyde or oxo group of donors, iron-sulfur protein as acceptor"/>
    <property type="evidence" value="ECO:0007669"/>
    <property type="project" value="InterPro"/>
</dbReference>
<dbReference type="Pfam" id="PF02730">
    <property type="entry name" value="AFOR_N"/>
    <property type="match status" value="1"/>
</dbReference>
<evidence type="ECO:0000256" key="3">
    <source>
        <dbReference type="ARBA" id="ARBA00022485"/>
    </source>
</evidence>
<accession>A0A6C2CZ11</accession>
<keyword evidence="7" id="KW-0411">Iron-sulfur</keyword>
<evidence type="ECO:0000259" key="9">
    <source>
        <dbReference type="SMART" id="SM00790"/>
    </source>
</evidence>
<dbReference type="RefSeq" id="WP_148578985.1">
    <property type="nucleotide sequence ID" value="NZ_SDKK01000008.1"/>
</dbReference>
<dbReference type="SUPFAM" id="SSF56228">
    <property type="entry name" value="Aldehyde ferredoxin oxidoreductase, N-terminal domain"/>
    <property type="match status" value="1"/>
</dbReference>
<dbReference type="InterPro" id="IPR001203">
    <property type="entry name" value="OxRdtase_Ald_Fedxn_C"/>
</dbReference>
<evidence type="ECO:0000256" key="2">
    <source>
        <dbReference type="ARBA" id="ARBA00011032"/>
    </source>
</evidence>
<dbReference type="PANTHER" id="PTHR30038:SF0">
    <property type="entry name" value="TUNGSTEN-CONTAINING ALDEHYDE FERREDOXIN OXIDOREDUCTASE"/>
    <property type="match status" value="1"/>
</dbReference>
<dbReference type="InterPro" id="IPR013984">
    <property type="entry name" value="Ald_Fedxn_OxRdtase_dom2"/>
</dbReference>
<evidence type="ECO:0000313" key="10">
    <source>
        <dbReference type="EMBL" id="TYC58924.1"/>
    </source>
</evidence>
<dbReference type="InterPro" id="IPR036503">
    <property type="entry name" value="Ald_Fedxn_OxRdtase_N_sf"/>
</dbReference>
<reference evidence="10 11" key="1">
    <citation type="submission" date="2019-01" db="EMBL/GenBank/DDBJ databases">
        <title>Zoogloea oleivorans genome sequencing and assembly.</title>
        <authorList>
            <person name="Tancsics A."/>
            <person name="Farkas M."/>
            <person name="Kriszt B."/>
            <person name="Maroti G."/>
            <person name="Horvath B."/>
        </authorList>
    </citation>
    <scope>NUCLEOTIDE SEQUENCE [LARGE SCALE GENOMIC DNA]</scope>
    <source>
        <strain evidence="10 11">Buc</strain>
    </source>
</reference>
<comment type="similarity">
    <text evidence="2">Belongs to the AOR/FOR family.</text>
</comment>
<dbReference type="SMART" id="SM00790">
    <property type="entry name" value="AFOR_N"/>
    <property type="match status" value="1"/>
</dbReference>
<keyword evidence="6" id="KW-0408">Iron</keyword>
<evidence type="ECO:0000256" key="5">
    <source>
        <dbReference type="ARBA" id="ARBA00023002"/>
    </source>
</evidence>
<comment type="cofactor">
    <cofactor evidence="1">
        <name>[4Fe-4S] cluster</name>
        <dbReference type="ChEBI" id="CHEBI:49883"/>
    </cofactor>
</comment>
<organism evidence="10 11">
    <name type="scientific">Zoogloea oleivorans</name>
    <dbReference type="NCBI Taxonomy" id="1552750"/>
    <lineage>
        <taxon>Bacteria</taxon>
        <taxon>Pseudomonadati</taxon>
        <taxon>Pseudomonadota</taxon>
        <taxon>Betaproteobacteria</taxon>
        <taxon>Rhodocyclales</taxon>
        <taxon>Zoogloeaceae</taxon>
        <taxon>Zoogloea</taxon>
    </lineage>
</organism>
<dbReference type="AlphaFoldDB" id="A0A6C2CZ11"/>